<gene>
    <name evidence="9" type="ORF">CHIRRI_LOCUS5305</name>
</gene>
<dbReference type="OrthoDB" id="7762907at2759"/>
<keyword evidence="4 6" id="KW-0862">Zinc</keyword>
<dbReference type="SUPFAM" id="SSF57716">
    <property type="entry name" value="Glucocorticoid receptor-like (DNA-binding domain)"/>
    <property type="match status" value="1"/>
</dbReference>
<keyword evidence="1 6" id="KW-0479">Metal-binding</keyword>
<proteinExistence type="predicted"/>
<keyword evidence="10" id="KW-1185">Reference proteome</keyword>
<dbReference type="PANTHER" id="PTHR24379">
    <property type="entry name" value="KRAB AND ZINC FINGER DOMAIN-CONTAINING"/>
    <property type="match status" value="1"/>
</dbReference>
<dbReference type="Gene3D" id="3.30.160.60">
    <property type="entry name" value="Classic Zinc Finger"/>
    <property type="match status" value="4"/>
</dbReference>
<evidence type="ECO:0000256" key="2">
    <source>
        <dbReference type="ARBA" id="ARBA00022737"/>
    </source>
</evidence>
<evidence type="ECO:0000256" key="6">
    <source>
        <dbReference type="PROSITE-ProRule" id="PRU01263"/>
    </source>
</evidence>
<dbReference type="GO" id="GO:0008270">
    <property type="term" value="F:zinc ion binding"/>
    <property type="evidence" value="ECO:0007669"/>
    <property type="project" value="UniProtKB-UniRule"/>
</dbReference>
<organism evidence="9 10">
    <name type="scientific">Chironomus riparius</name>
    <dbReference type="NCBI Taxonomy" id="315576"/>
    <lineage>
        <taxon>Eukaryota</taxon>
        <taxon>Metazoa</taxon>
        <taxon>Ecdysozoa</taxon>
        <taxon>Arthropoda</taxon>
        <taxon>Hexapoda</taxon>
        <taxon>Insecta</taxon>
        <taxon>Pterygota</taxon>
        <taxon>Neoptera</taxon>
        <taxon>Endopterygota</taxon>
        <taxon>Diptera</taxon>
        <taxon>Nematocera</taxon>
        <taxon>Chironomoidea</taxon>
        <taxon>Chironomidae</taxon>
        <taxon>Chironominae</taxon>
        <taxon>Chironomus</taxon>
    </lineage>
</organism>
<feature type="domain" description="C2H2-type" evidence="7">
    <location>
        <begin position="208"/>
        <end position="231"/>
    </location>
</feature>
<feature type="domain" description="C2H2-type" evidence="7">
    <location>
        <begin position="237"/>
        <end position="264"/>
    </location>
</feature>
<protein>
    <submittedName>
        <fullName evidence="9">Uncharacterized protein</fullName>
    </submittedName>
</protein>
<feature type="domain" description="ZAD" evidence="8">
    <location>
        <begin position="11"/>
        <end position="82"/>
    </location>
</feature>
<dbReference type="PROSITE" id="PS50157">
    <property type="entry name" value="ZINC_FINGER_C2H2_2"/>
    <property type="match status" value="6"/>
</dbReference>
<dbReference type="InterPro" id="IPR013087">
    <property type="entry name" value="Znf_C2H2_type"/>
</dbReference>
<evidence type="ECO:0000256" key="1">
    <source>
        <dbReference type="ARBA" id="ARBA00022723"/>
    </source>
</evidence>
<dbReference type="AlphaFoldDB" id="A0A9N9WQK6"/>
<feature type="domain" description="C2H2-type" evidence="7">
    <location>
        <begin position="146"/>
        <end position="174"/>
    </location>
</feature>
<reference evidence="9" key="1">
    <citation type="submission" date="2022-01" db="EMBL/GenBank/DDBJ databases">
        <authorList>
            <person name="King R."/>
        </authorList>
    </citation>
    <scope>NUCLEOTIDE SEQUENCE</scope>
</reference>
<evidence type="ECO:0000313" key="9">
    <source>
        <dbReference type="EMBL" id="CAG9802394.1"/>
    </source>
</evidence>
<dbReference type="EMBL" id="OU895878">
    <property type="protein sequence ID" value="CAG9802394.1"/>
    <property type="molecule type" value="Genomic_DNA"/>
</dbReference>
<dbReference type="SMART" id="SM00355">
    <property type="entry name" value="ZnF_C2H2"/>
    <property type="match status" value="7"/>
</dbReference>
<sequence>MENDELKTFSTKCRCCLQILEDRQKLNIGEIVREKFFEMTQLELSSSTKLPQFICYNCFSILSRYSAMKKGFVENQNILINLLKKSESIEITDLYVKVEAIHEHKSSKLSESHDVIALRNPEELYHVEEFDDKQVKVEVKSIDRTMFCDICNKVFNSRRTLKDHTTRIHLQIKKHHCEKCQYSCFSSYELKSHKTSKHKKHLVPVQKIRCDQCDLRFSQQSCLVRHNKACHQKLTRFECDKCGHKTFKKENIIKHINTHLPNTSKRLFKCSKCSAQLTSLYILKMHEKNFHKKSQKSFVCQYSNCDKSFARKISLAEHQKFVHLKARPICCDKCEKSFSSKSHLTRHQKRKHFNSNNLLANNEID</sequence>
<dbReference type="PROSITE" id="PS51915">
    <property type="entry name" value="ZAD"/>
    <property type="match status" value="1"/>
</dbReference>
<evidence type="ECO:0000256" key="5">
    <source>
        <dbReference type="PROSITE-ProRule" id="PRU00042"/>
    </source>
</evidence>
<dbReference type="InterPro" id="IPR036236">
    <property type="entry name" value="Znf_C2H2_sf"/>
</dbReference>
<feature type="domain" description="C2H2-type" evidence="7">
    <location>
        <begin position="268"/>
        <end position="296"/>
    </location>
</feature>
<accession>A0A9N9WQK6</accession>
<dbReference type="Pfam" id="PF07776">
    <property type="entry name" value="zf-AD"/>
    <property type="match status" value="1"/>
</dbReference>
<dbReference type="PROSITE" id="PS00028">
    <property type="entry name" value="ZINC_FINGER_C2H2_1"/>
    <property type="match status" value="4"/>
</dbReference>
<feature type="binding site" evidence="6">
    <location>
        <position position="16"/>
    </location>
    <ligand>
        <name>Zn(2+)</name>
        <dbReference type="ChEBI" id="CHEBI:29105"/>
    </ligand>
</feature>
<evidence type="ECO:0000313" key="10">
    <source>
        <dbReference type="Proteomes" id="UP001153620"/>
    </source>
</evidence>
<evidence type="ECO:0000259" key="7">
    <source>
        <dbReference type="PROSITE" id="PS50157"/>
    </source>
</evidence>
<feature type="binding site" evidence="6">
    <location>
        <position position="58"/>
    </location>
    <ligand>
        <name>Zn(2+)</name>
        <dbReference type="ChEBI" id="CHEBI:29105"/>
    </ligand>
</feature>
<dbReference type="SUPFAM" id="SSF57667">
    <property type="entry name" value="beta-beta-alpha zinc fingers"/>
    <property type="match status" value="3"/>
</dbReference>
<dbReference type="Pfam" id="PF00096">
    <property type="entry name" value="zf-C2H2"/>
    <property type="match status" value="3"/>
</dbReference>
<evidence type="ECO:0000259" key="8">
    <source>
        <dbReference type="PROSITE" id="PS51915"/>
    </source>
</evidence>
<keyword evidence="2" id="KW-0677">Repeat</keyword>
<dbReference type="GO" id="GO:0005634">
    <property type="term" value="C:nucleus"/>
    <property type="evidence" value="ECO:0007669"/>
    <property type="project" value="InterPro"/>
</dbReference>
<reference evidence="9" key="2">
    <citation type="submission" date="2022-10" db="EMBL/GenBank/DDBJ databases">
        <authorList>
            <consortium name="ENA_rothamsted_submissions"/>
            <consortium name="culmorum"/>
            <person name="King R."/>
        </authorList>
    </citation>
    <scope>NUCLEOTIDE SEQUENCE</scope>
</reference>
<feature type="binding site" evidence="6">
    <location>
        <position position="55"/>
    </location>
    <ligand>
        <name>Zn(2+)</name>
        <dbReference type="ChEBI" id="CHEBI:29105"/>
    </ligand>
</feature>
<dbReference type="PANTHER" id="PTHR24379:SF117">
    <property type="entry name" value="ZINC FINGER PROTEIN WECKLE"/>
    <property type="match status" value="1"/>
</dbReference>
<feature type="domain" description="C2H2-type" evidence="7">
    <location>
        <begin position="329"/>
        <end position="357"/>
    </location>
</feature>
<dbReference type="Proteomes" id="UP001153620">
    <property type="component" value="Chromosome 2"/>
</dbReference>
<dbReference type="InterPro" id="IPR012934">
    <property type="entry name" value="Znf_AD"/>
</dbReference>
<evidence type="ECO:0000256" key="3">
    <source>
        <dbReference type="ARBA" id="ARBA00022771"/>
    </source>
</evidence>
<keyword evidence="3 5" id="KW-0863">Zinc-finger</keyword>
<feature type="domain" description="C2H2-type" evidence="7">
    <location>
        <begin position="298"/>
        <end position="328"/>
    </location>
</feature>
<evidence type="ECO:0000256" key="4">
    <source>
        <dbReference type="ARBA" id="ARBA00022833"/>
    </source>
</evidence>
<feature type="binding site" evidence="6">
    <location>
        <position position="13"/>
    </location>
    <ligand>
        <name>Zn(2+)</name>
        <dbReference type="ChEBI" id="CHEBI:29105"/>
    </ligand>
</feature>
<name>A0A9N9WQK6_9DIPT</name>